<dbReference type="RefSeq" id="WP_128562026.1">
    <property type="nucleotide sequence ID" value="NZ_BPQH01000010.1"/>
</dbReference>
<reference evidence="2" key="2">
    <citation type="submission" date="2021-08" db="EMBL/GenBank/DDBJ databases">
        <authorList>
            <person name="Tani A."/>
            <person name="Ola A."/>
            <person name="Ogura Y."/>
            <person name="Katsura K."/>
            <person name="Hayashi T."/>
        </authorList>
    </citation>
    <scope>NUCLEOTIDE SEQUENCE</scope>
    <source>
        <strain evidence="2">KCTC 52305</strain>
    </source>
</reference>
<dbReference type="Proteomes" id="UP001055167">
    <property type="component" value="Unassembled WGS sequence"/>
</dbReference>
<keyword evidence="2" id="KW-0132">Cell division</keyword>
<gene>
    <name evidence="2" type="primary">cpoB_2</name>
    <name evidence="2" type="ORF">OPKNFCMD_3351</name>
</gene>
<keyword evidence="3" id="KW-1185">Reference proteome</keyword>
<evidence type="ECO:0000313" key="3">
    <source>
        <dbReference type="Proteomes" id="UP001055167"/>
    </source>
</evidence>
<proteinExistence type="predicted"/>
<feature type="region of interest" description="Disordered" evidence="1">
    <location>
        <begin position="109"/>
        <end position="135"/>
    </location>
</feature>
<name>A0ABQ4QZ66_9HYPH</name>
<protein>
    <submittedName>
        <fullName evidence="2">Cell division coordinator CpoB</fullName>
    </submittedName>
</protein>
<organism evidence="2 3">
    <name type="scientific">Methylobacterium crusticola</name>
    <dbReference type="NCBI Taxonomy" id="1697972"/>
    <lineage>
        <taxon>Bacteria</taxon>
        <taxon>Pseudomonadati</taxon>
        <taxon>Pseudomonadota</taxon>
        <taxon>Alphaproteobacteria</taxon>
        <taxon>Hyphomicrobiales</taxon>
        <taxon>Methylobacteriaceae</taxon>
        <taxon>Methylobacterium</taxon>
    </lineage>
</organism>
<accession>A0ABQ4QZ66</accession>
<dbReference type="GO" id="GO:0051301">
    <property type="term" value="P:cell division"/>
    <property type="evidence" value="ECO:0007669"/>
    <property type="project" value="UniProtKB-KW"/>
</dbReference>
<comment type="caution">
    <text evidence="2">The sequence shown here is derived from an EMBL/GenBank/DDBJ whole genome shotgun (WGS) entry which is preliminary data.</text>
</comment>
<reference evidence="2" key="1">
    <citation type="journal article" date="2021" name="Front. Microbiol.">
        <title>Comprehensive Comparative Genomics and Phenotyping of Methylobacterium Species.</title>
        <authorList>
            <person name="Alessa O."/>
            <person name="Ogura Y."/>
            <person name="Fujitani Y."/>
            <person name="Takami H."/>
            <person name="Hayashi T."/>
            <person name="Sahin N."/>
            <person name="Tani A."/>
        </authorList>
    </citation>
    <scope>NUCLEOTIDE SEQUENCE</scope>
    <source>
        <strain evidence="2">KCTC 52305</strain>
    </source>
</reference>
<evidence type="ECO:0000313" key="2">
    <source>
        <dbReference type="EMBL" id="GJD50608.1"/>
    </source>
</evidence>
<keyword evidence="2" id="KW-0131">Cell cycle</keyword>
<evidence type="ECO:0000256" key="1">
    <source>
        <dbReference type="SAM" id="MobiDB-lite"/>
    </source>
</evidence>
<sequence>MAHLRFRPNPAGLLAVALGGVAAFGWGAFGLAASGRSAAQTRLVEVEGERDALAARQKQFQETDAELKDRQARIAAARDEIAQLGAAREKAKAQAALAQRDLATITKRLDQARDRVNQTGSIAPAPAEPAKKPAR</sequence>
<dbReference type="EMBL" id="BPQH01000010">
    <property type="protein sequence ID" value="GJD50608.1"/>
    <property type="molecule type" value="Genomic_DNA"/>
</dbReference>